<sequence>MDETPILLLITASGFAHYTKKKKLQVLHLRHSFFHMLFAKCMQHQLCCRCVLFVPFFVPRDD</sequence>
<organism evidence="1">
    <name type="scientific">Arundo donax</name>
    <name type="common">Giant reed</name>
    <name type="synonym">Donax arundinaceus</name>
    <dbReference type="NCBI Taxonomy" id="35708"/>
    <lineage>
        <taxon>Eukaryota</taxon>
        <taxon>Viridiplantae</taxon>
        <taxon>Streptophyta</taxon>
        <taxon>Embryophyta</taxon>
        <taxon>Tracheophyta</taxon>
        <taxon>Spermatophyta</taxon>
        <taxon>Magnoliopsida</taxon>
        <taxon>Liliopsida</taxon>
        <taxon>Poales</taxon>
        <taxon>Poaceae</taxon>
        <taxon>PACMAD clade</taxon>
        <taxon>Arundinoideae</taxon>
        <taxon>Arundineae</taxon>
        <taxon>Arundo</taxon>
    </lineage>
</organism>
<evidence type="ECO:0000313" key="1">
    <source>
        <dbReference type="EMBL" id="JAD93162.1"/>
    </source>
</evidence>
<dbReference type="EMBL" id="GBRH01204733">
    <property type="protein sequence ID" value="JAD93162.1"/>
    <property type="molecule type" value="Transcribed_RNA"/>
</dbReference>
<protein>
    <submittedName>
        <fullName evidence="1">Uncharacterized protein</fullName>
    </submittedName>
</protein>
<proteinExistence type="predicted"/>
<reference evidence="1" key="1">
    <citation type="submission" date="2014-09" db="EMBL/GenBank/DDBJ databases">
        <authorList>
            <person name="Magalhaes I.L.F."/>
            <person name="Oliveira U."/>
            <person name="Santos F.R."/>
            <person name="Vidigal T.H.D.A."/>
            <person name="Brescovit A.D."/>
            <person name="Santos A.J."/>
        </authorList>
    </citation>
    <scope>NUCLEOTIDE SEQUENCE</scope>
    <source>
        <tissue evidence="1">Shoot tissue taken approximately 20 cm above the soil surface</tissue>
    </source>
</reference>
<dbReference type="AlphaFoldDB" id="A0A0A9EB09"/>
<name>A0A0A9EB09_ARUDO</name>
<accession>A0A0A9EB09</accession>
<reference evidence="1" key="2">
    <citation type="journal article" date="2015" name="Data Brief">
        <title>Shoot transcriptome of the giant reed, Arundo donax.</title>
        <authorList>
            <person name="Barrero R.A."/>
            <person name="Guerrero F.D."/>
            <person name="Moolhuijzen P."/>
            <person name="Goolsby J.A."/>
            <person name="Tidwell J."/>
            <person name="Bellgard S.E."/>
            <person name="Bellgard M.I."/>
        </authorList>
    </citation>
    <scope>NUCLEOTIDE SEQUENCE</scope>
    <source>
        <tissue evidence="1">Shoot tissue taken approximately 20 cm above the soil surface</tissue>
    </source>
</reference>